<protein>
    <submittedName>
        <fullName evidence="4">2-methylcitrate dehydratase PrpD</fullName>
    </submittedName>
</protein>
<evidence type="ECO:0000259" key="3">
    <source>
        <dbReference type="Pfam" id="PF19305"/>
    </source>
</evidence>
<dbReference type="Pfam" id="PF19305">
    <property type="entry name" value="MmgE_PrpD_C"/>
    <property type="match status" value="1"/>
</dbReference>
<dbReference type="SUPFAM" id="SSF103378">
    <property type="entry name" value="2-methylcitrate dehydratase PrpD"/>
    <property type="match status" value="1"/>
</dbReference>
<name>A0A8E2F8S8_9PEZI</name>
<feature type="non-terminal residue" evidence="4">
    <location>
        <position position="1"/>
    </location>
</feature>
<dbReference type="InterPro" id="IPR042183">
    <property type="entry name" value="MmgE/PrpD_sf_1"/>
</dbReference>
<dbReference type="AlphaFoldDB" id="A0A8E2F8S8"/>
<dbReference type="OrthoDB" id="10267976at2759"/>
<dbReference type="Gene3D" id="1.10.4100.10">
    <property type="entry name" value="2-methylcitrate dehydratase PrpD"/>
    <property type="match status" value="1"/>
</dbReference>
<dbReference type="Proteomes" id="UP000250140">
    <property type="component" value="Unassembled WGS sequence"/>
</dbReference>
<proteinExistence type="inferred from homology"/>
<dbReference type="InterPro" id="IPR005656">
    <property type="entry name" value="MmgE_PrpD"/>
</dbReference>
<evidence type="ECO:0000313" key="5">
    <source>
        <dbReference type="Proteomes" id="UP000250140"/>
    </source>
</evidence>
<organism evidence="4 5">
    <name type="scientific">Glonium stellatum</name>
    <dbReference type="NCBI Taxonomy" id="574774"/>
    <lineage>
        <taxon>Eukaryota</taxon>
        <taxon>Fungi</taxon>
        <taxon>Dikarya</taxon>
        <taxon>Ascomycota</taxon>
        <taxon>Pezizomycotina</taxon>
        <taxon>Dothideomycetes</taxon>
        <taxon>Pleosporomycetidae</taxon>
        <taxon>Gloniales</taxon>
        <taxon>Gloniaceae</taxon>
        <taxon>Glonium</taxon>
    </lineage>
</organism>
<comment type="similarity">
    <text evidence="1">Belongs to the PrpD family.</text>
</comment>
<keyword evidence="5" id="KW-1185">Reference proteome</keyword>
<gene>
    <name evidence="4" type="ORF">AOQ84DRAFT_284696</name>
</gene>
<feature type="domain" description="MmgE/PrpD N-terminal" evidence="2">
    <location>
        <begin position="8"/>
        <end position="134"/>
    </location>
</feature>
<evidence type="ECO:0000313" key="4">
    <source>
        <dbReference type="EMBL" id="OCL12670.1"/>
    </source>
</evidence>
<dbReference type="InterPro" id="IPR036148">
    <property type="entry name" value="MmgE/PrpD_sf"/>
</dbReference>
<evidence type="ECO:0000259" key="2">
    <source>
        <dbReference type="Pfam" id="PF03972"/>
    </source>
</evidence>
<evidence type="ECO:0000256" key="1">
    <source>
        <dbReference type="ARBA" id="ARBA00006174"/>
    </source>
</evidence>
<dbReference type="InterPro" id="IPR042188">
    <property type="entry name" value="MmgE/PrpD_sf_2"/>
</dbReference>
<dbReference type="Gene3D" id="3.30.1330.120">
    <property type="entry name" value="2-methylcitrate dehydratase PrpD"/>
    <property type="match status" value="1"/>
</dbReference>
<feature type="domain" description="MmgE/PrpD C-terminal" evidence="3">
    <location>
        <begin position="163"/>
        <end position="339"/>
    </location>
</feature>
<dbReference type="Pfam" id="PF03972">
    <property type="entry name" value="MmgE_PrpD_N"/>
    <property type="match status" value="1"/>
</dbReference>
<dbReference type="InterPro" id="IPR045336">
    <property type="entry name" value="MmgE_PrpD_N"/>
</dbReference>
<reference evidence="4 5" key="1">
    <citation type="journal article" date="2016" name="Nat. Commun.">
        <title>Ectomycorrhizal ecology is imprinted in the genome of the dominant symbiotic fungus Cenococcum geophilum.</title>
        <authorList>
            <consortium name="DOE Joint Genome Institute"/>
            <person name="Peter M."/>
            <person name="Kohler A."/>
            <person name="Ohm R.A."/>
            <person name="Kuo A."/>
            <person name="Krutzmann J."/>
            <person name="Morin E."/>
            <person name="Arend M."/>
            <person name="Barry K.W."/>
            <person name="Binder M."/>
            <person name="Choi C."/>
            <person name="Clum A."/>
            <person name="Copeland A."/>
            <person name="Grisel N."/>
            <person name="Haridas S."/>
            <person name="Kipfer T."/>
            <person name="LaButti K."/>
            <person name="Lindquist E."/>
            <person name="Lipzen A."/>
            <person name="Maire R."/>
            <person name="Meier B."/>
            <person name="Mihaltcheva S."/>
            <person name="Molinier V."/>
            <person name="Murat C."/>
            <person name="Poggeler S."/>
            <person name="Quandt C.A."/>
            <person name="Sperisen C."/>
            <person name="Tritt A."/>
            <person name="Tisserant E."/>
            <person name="Crous P.W."/>
            <person name="Henrissat B."/>
            <person name="Nehls U."/>
            <person name="Egli S."/>
            <person name="Spatafora J.W."/>
            <person name="Grigoriev I.V."/>
            <person name="Martin F.M."/>
        </authorList>
    </citation>
    <scope>NUCLEOTIDE SEQUENCE [LARGE SCALE GENOMIC DNA]</scope>
    <source>
        <strain evidence="4 5">CBS 207.34</strain>
    </source>
</reference>
<dbReference type="PANTHER" id="PTHR16943">
    <property type="entry name" value="2-METHYLCITRATE DEHYDRATASE-RELATED"/>
    <property type="match status" value="1"/>
</dbReference>
<dbReference type="InterPro" id="IPR045337">
    <property type="entry name" value="MmgE_PrpD_C"/>
</dbReference>
<dbReference type="GO" id="GO:0016829">
    <property type="term" value="F:lyase activity"/>
    <property type="evidence" value="ECO:0007669"/>
    <property type="project" value="InterPro"/>
</dbReference>
<accession>A0A8E2F8S8</accession>
<dbReference type="EMBL" id="KV748845">
    <property type="protein sequence ID" value="OCL12670.1"/>
    <property type="molecule type" value="Genomic_DNA"/>
</dbReference>
<sequence length="360" mass="38695">STPAPTPGAALLLAAIIGFEVGPRAGLALHGGEMLTKGWHSGPVFGAPAAAAATAKLCGLSAAQTEDAIGIACTQAGGLMAAQYEGSVKRMQHAFAARNGLLGALLARGKYGGIKKVFERPYGGFLAMFSLGSKHEPRYKVEEVVKGLGELWHTTELIRVKLHACVGGCHGLIEVLARMQGKEKERLARESLGKVKSIRIGLSDPIFHHDGWAPEERPLTTTGAQMNAAYIAATQLVDGEVLLSQFANSMLDRDEVWELTHKASCYHAEEFDKPNKGCGARVTISFEDGTVIEDVMDAPKGYNPPVSNEEIVDKYQRLTRNIISKERQDKIQKLVASLESLENVEDLLSLLSGEVANPLE</sequence>
<dbReference type="PANTHER" id="PTHR16943:SF8">
    <property type="entry name" value="2-METHYLCITRATE DEHYDRATASE"/>
    <property type="match status" value="1"/>
</dbReference>